<dbReference type="EMBL" id="DS995739">
    <property type="protein sequence ID" value="EGE05327.1"/>
    <property type="molecule type" value="Genomic_DNA"/>
</dbReference>
<dbReference type="VEuPathDB" id="FungiDB:TEQG_04207"/>
<name>F2PTV9_TRIEC</name>
<keyword evidence="2" id="KW-1185">Reference proteome</keyword>
<organism evidence="1 2">
    <name type="scientific">Trichophyton equinum (strain ATCC MYA-4606 / CBS 127.97)</name>
    <name type="common">Horse ringworm fungus</name>
    <dbReference type="NCBI Taxonomy" id="559882"/>
    <lineage>
        <taxon>Eukaryota</taxon>
        <taxon>Fungi</taxon>
        <taxon>Dikarya</taxon>
        <taxon>Ascomycota</taxon>
        <taxon>Pezizomycotina</taxon>
        <taxon>Eurotiomycetes</taxon>
        <taxon>Eurotiomycetidae</taxon>
        <taxon>Onygenales</taxon>
        <taxon>Arthrodermataceae</taxon>
        <taxon>Trichophyton</taxon>
    </lineage>
</organism>
<accession>F2PTV9</accession>
<reference evidence="2" key="1">
    <citation type="journal article" date="2012" name="MBio">
        <title>Comparative genome analysis of Trichophyton rubrum and related dermatophytes reveals candidate genes involved in infection.</title>
        <authorList>
            <person name="Martinez D.A."/>
            <person name="Oliver B.G."/>
            <person name="Graeser Y."/>
            <person name="Goldberg J.M."/>
            <person name="Li W."/>
            <person name="Martinez-Rossi N.M."/>
            <person name="Monod M."/>
            <person name="Shelest E."/>
            <person name="Barton R.C."/>
            <person name="Birch E."/>
            <person name="Brakhage A.A."/>
            <person name="Chen Z."/>
            <person name="Gurr S.J."/>
            <person name="Heiman D."/>
            <person name="Heitman J."/>
            <person name="Kosti I."/>
            <person name="Rossi A."/>
            <person name="Saif S."/>
            <person name="Samalova M."/>
            <person name="Saunders C.W."/>
            <person name="Shea T."/>
            <person name="Summerbell R.C."/>
            <person name="Xu J."/>
            <person name="Young S."/>
            <person name="Zeng Q."/>
            <person name="Birren B.W."/>
            <person name="Cuomo C.A."/>
            <person name="White T.C."/>
        </authorList>
    </citation>
    <scope>NUCLEOTIDE SEQUENCE [LARGE SCALE GENOMIC DNA]</scope>
    <source>
        <strain evidence="2">ATCC MYA-4606 / CBS 127.97</strain>
    </source>
</reference>
<gene>
    <name evidence="1" type="ORF">TEQG_04207</name>
</gene>
<dbReference type="AlphaFoldDB" id="F2PTV9"/>
<evidence type="ECO:0000313" key="1">
    <source>
        <dbReference type="EMBL" id="EGE05327.1"/>
    </source>
</evidence>
<proteinExistence type="predicted"/>
<protein>
    <submittedName>
        <fullName evidence="1">Uncharacterized protein</fullName>
    </submittedName>
</protein>
<sequence length="104" mass="11800">MPLTMFLYVKGKKLQDRAVALRLRLGTNNNYYHCWSFVQTEQDAGDPGTYVGKTIIPKPPASRWQPRRQAFLLVTLIPNYLPLLSKKALSGSWAIAENIMDAHP</sequence>
<dbReference type="Proteomes" id="UP000009169">
    <property type="component" value="Unassembled WGS sequence"/>
</dbReference>
<evidence type="ECO:0000313" key="2">
    <source>
        <dbReference type="Proteomes" id="UP000009169"/>
    </source>
</evidence>
<dbReference type="HOGENOM" id="CLU_2251948_0_0_1"/>